<evidence type="ECO:0000256" key="1">
    <source>
        <dbReference type="SAM" id="MobiDB-lite"/>
    </source>
</evidence>
<comment type="caution">
    <text evidence="2">The sequence shown here is derived from an EMBL/GenBank/DDBJ whole genome shotgun (WGS) entry which is preliminary data.</text>
</comment>
<organism evidence="2 3">
    <name type="scientific">Streptococcus oralis subsp. tigurinus</name>
    <dbReference type="NCBI Taxonomy" id="1077464"/>
    <lineage>
        <taxon>Bacteria</taxon>
        <taxon>Bacillati</taxon>
        <taxon>Bacillota</taxon>
        <taxon>Bacilli</taxon>
        <taxon>Lactobacillales</taxon>
        <taxon>Streptococcaceae</taxon>
        <taxon>Streptococcus</taxon>
    </lineage>
</organism>
<feature type="region of interest" description="Disordered" evidence="1">
    <location>
        <begin position="1"/>
        <end position="23"/>
    </location>
</feature>
<name>A0A1X0WM71_STROR</name>
<accession>A0A1X0WM71</accession>
<gene>
    <name evidence="2" type="ORF">ATE34_09120</name>
</gene>
<protein>
    <submittedName>
        <fullName evidence="2">Uncharacterized protein</fullName>
    </submittedName>
</protein>
<dbReference type="AlphaFoldDB" id="A0A1X0WM71"/>
<proteinExistence type="predicted"/>
<dbReference type="RefSeq" id="WP_084911807.1">
    <property type="nucleotide sequence ID" value="NZ_LNVF01000010.1"/>
</dbReference>
<dbReference type="Proteomes" id="UP000192428">
    <property type="component" value="Unassembled WGS sequence"/>
</dbReference>
<sequence>MKQLKLSIKPKQEPTEGQSLNSSGYSVKINDWELGRRVTDFKLEMSADKKPKATVTFTPDILEVDNVAVDLQILEAFDRAYSDFIAKTQNEKEKSEQRLQDIAKSLTIIERYISLRQSLTREGWEELNSLYDYQLNEKERNLSKDITLDDSETNVFHKHAQMVLGLIE</sequence>
<reference evidence="2 3" key="1">
    <citation type="journal article" date="2016" name="PLoS ONE">
        <title>Comparative Genomics Analysis of Streptococcus tigurinus Strains Identifies Genetic Elements Specifically and Uniquely Present in Highly Virulent Strains.</title>
        <authorList>
            <person name="Diene S.M."/>
            <person name="Francois P."/>
            <person name="Zbinden A."/>
            <person name="Entenza J.M."/>
            <person name="Resch G."/>
        </authorList>
    </citation>
    <scope>NUCLEOTIDE SEQUENCE [LARGE SCALE GENOMIC DNA]</scope>
    <source>
        <strain evidence="2 3">AZ_8</strain>
    </source>
</reference>
<dbReference type="EMBL" id="LNVF01000010">
    <property type="protein sequence ID" value="ORJ27861.1"/>
    <property type="molecule type" value="Genomic_DNA"/>
</dbReference>
<evidence type="ECO:0000313" key="2">
    <source>
        <dbReference type="EMBL" id="ORJ27861.1"/>
    </source>
</evidence>
<evidence type="ECO:0000313" key="3">
    <source>
        <dbReference type="Proteomes" id="UP000192428"/>
    </source>
</evidence>